<sequence>MKPIADDPAQSTVDGNPSKRASAANTNTPLDTTQKKRDVEEKRKHSRSENALQSSQDKNPIPPDSTRHS</sequence>
<evidence type="ECO:0000256" key="1">
    <source>
        <dbReference type="SAM" id="MobiDB-lite"/>
    </source>
</evidence>
<feature type="region of interest" description="Disordered" evidence="1">
    <location>
        <begin position="1"/>
        <end position="69"/>
    </location>
</feature>
<feature type="compositionally biased region" description="Basic and acidic residues" evidence="1">
    <location>
        <begin position="33"/>
        <end position="43"/>
    </location>
</feature>
<evidence type="ECO:0000313" key="2">
    <source>
        <dbReference type="EMBL" id="CAB3787312.1"/>
    </source>
</evidence>
<accession>A0A6J5FYP3</accession>
<organism evidence="2 3">
    <name type="scientific">Paraburkholderia fynbosensis</name>
    <dbReference type="NCBI Taxonomy" id="1200993"/>
    <lineage>
        <taxon>Bacteria</taxon>
        <taxon>Pseudomonadati</taxon>
        <taxon>Pseudomonadota</taxon>
        <taxon>Betaproteobacteria</taxon>
        <taxon>Burkholderiales</taxon>
        <taxon>Burkholderiaceae</taxon>
        <taxon>Paraburkholderia</taxon>
    </lineage>
</organism>
<dbReference type="Proteomes" id="UP000494252">
    <property type="component" value="Unassembled WGS sequence"/>
</dbReference>
<dbReference type="AlphaFoldDB" id="A0A6J5FYP3"/>
<protein>
    <submittedName>
        <fullName evidence="2">Uncharacterized protein</fullName>
    </submittedName>
</protein>
<feature type="compositionally biased region" description="Polar residues" evidence="1">
    <location>
        <begin position="23"/>
        <end position="32"/>
    </location>
</feature>
<feature type="compositionally biased region" description="Polar residues" evidence="1">
    <location>
        <begin position="49"/>
        <end position="58"/>
    </location>
</feature>
<gene>
    <name evidence="2" type="ORF">LMG27177_02191</name>
</gene>
<proteinExistence type="predicted"/>
<keyword evidence="3" id="KW-1185">Reference proteome</keyword>
<reference evidence="2 3" key="1">
    <citation type="submission" date="2020-04" db="EMBL/GenBank/DDBJ databases">
        <authorList>
            <person name="De Canck E."/>
        </authorList>
    </citation>
    <scope>NUCLEOTIDE SEQUENCE [LARGE SCALE GENOMIC DNA]</scope>
    <source>
        <strain evidence="2 3">LMG 27177</strain>
    </source>
</reference>
<dbReference type="EMBL" id="CADIKI010000005">
    <property type="protein sequence ID" value="CAB3787312.1"/>
    <property type="molecule type" value="Genomic_DNA"/>
</dbReference>
<name>A0A6J5FYP3_9BURK</name>
<evidence type="ECO:0000313" key="3">
    <source>
        <dbReference type="Proteomes" id="UP000494252"/>
    </source>
</evidence>